<evidence type="ECO:0000313" key="2">
    <source>
        <dbReference type="EMBL" id="KZN43995.1"/>
    </source>
</evidence>
<dbReference type="Proteomes" id="UP000076587">
    <property type="component" value="Unassembled WGS sequence"/>
</dbReference>
<comment type="caution">
    <text evidence="2">The sequence shown here is derived from an EMBL/GenBank/DDBJ whole genome shotgun (WGS) entry which is preliminary data.</text>
</comment>
<feature type="domain" description="Gp5/Type VI secretion system Vgr protein OB-fold" evidence="1">
    <location>
        <begin position="21"/>
        <end position="84"/>
    </location>
</feature>
<evidence type="ECO:0000313" key="3">
    <source>
        <dbReference type="Proteomes" id="UP000076587"/>
    </source>
</evidence>
<name>A0A166Z6Q3_9GAMM</name>
<dbReference type="InterPro" id="IPR037026">
    <property type="entry name" value="Vgr_OB-fold_dom_sf"/>
</dbReference>
<proteinExistence type="predicted"/>
<gene>
    <name evidence="2" type="ORF">N482_18055</name>
</gene>
<organism evidence="2 3">
    <name type="scientific">Pseudoalteromonas luteoviolacea NCIMB 1942</name>
    <dbReference type="NCBI Taxonomy" id="1365253"/>
    <lineage>
        <taxon>Bacteria</taxon>
        <taxon>Pseudomonadati</taxon>
        <taxon>Pseudomonadota</taxon>
        <taxon>Gammaproteobacteria</taxon>
        <taxon>Alteromonadales</taxon>
        <taxon>Pseudoalteromonadaceae</taxon>
        <taxon>Pseudoalteromonas</taxon>
    </lineage>
</organism>
<dbReference type="EMBL" id="AUXT01000199">
    <property type="protein sequence ID" value="KZN43995.1"/>
    <property type="molecule type" value="Genomic_DNA"/>
</dbReference>
<dbReference type="AlphaFoldDB" id="A0A166Z6Q3"/>
<dbReference type="OrthoDB" id="4931325at2"/>
<dbReference type="NCBIfam" id="TIGR01644">
    <property type="entry name" value="phage_P2_V"/>
    <property type="match status" value="1"/>
</dbReference>
<dbReference type="PATRIC" id="fig|1365253.3.peg.4365"/>
<dbReference type="Pfam" id="PF04717">
    <property type="entry name" value="Phage_base_V"/>
    <property type="match status" value="1"/>
</dbReference>
<dbReference type="RefSeq" id="WP_063378708.1">
    <property type="nucleotide sequence ID" value="NZ_AUXT01000199.1"/>
</dbReference>
<dbReference type="Gene3D" id="2.40.50.230">
    <property type="entry name" value="Gp5 N-terminal domain"/>
    <property type="match status" value="1"/>
</dbReference>
<accession>A0A166Z6Q3</accession>
<reference evidence="2 3" key="1">
    <citation type="submission" date="2013-07" db="EMBL/GenBank/DDBJ databases">
        <title>Comparative Genomic and Metabolomic Analysis of Twelve Strains of Pseudoalteromonas luteoviolacea.</title>
        <authorList>
            <person name="Vynne N.G."/>
            <person name="Mansson M."/>
            <person name="Gram L."/>
        </authorList>
    </citation>
    <scope>NUCLEOTIDE SEQUENCE [LARGE SCALE GENOMIC DNA]</scope>
    <source>
        <strain evidence="2 3">NCIMB 1942</strain>
    </source>
</reference>
<dbReference type="InterPro" id="IPR006531">
    <property type="entry name" value="Gp5/Vgr_OB"/>
</dbReference>
<dbReference type="InterPro" id="IPR013046">
    <property type="entry name" value="GpV/Gp45"/>
</dbReference>
<sequence>MNIAAELAELKRRLDNLIRLGTIAEVQSGYCRVTTGEITTDFRPYLTQRAGTAKTSWRPSIGEQVILFSLSGDLTNAFVLPAIYSNDNPEPDDHETRVRTTFPDDAVFEYDPEAGQLKISGIRSVLIEVIESAQIDCPETTLNGNVTINGDAALNGTLNHTGHMTNEGGIEIDGIEFGTHAHDLVKAGTDNSGEPV</sequence>
<evidence type="ECO:0000259" key="1">
    <source>
        <dbReference type="Pfam" id="PF04717"/>
    </source>
</evidence>
<dbReference type="Gene3D" id="6.20.150.10">
    <property type="match status" value="1"/>
</dbReference>
<protein>
    <submittedName>
        <fullName evidence="2">Baseplate assembly protein</fullName>
    </submittedName>
</protein>